<dbReference type="EC" id="2.7.7.3" evidence="9"/>
<evidence type="ECO:0000259" key="10">
    <source>
        <dbReference type="Pfam" id="PF01467"/>
    </source>
</evidence>
<evidence type="ECO:0000256" key="4">
    <source>
        <dbReference type="ARBA" id="ARBA00022741"/>
    </source>
</evidence>
<keyword evidence="5 9" id="KW-0067">ATP-binding</keyword>
<evidence type="ECO:0000256" key="9">
    <source>
        <dbReference type="HAMAP-Rule" id="MF_00151"/>
    </source>
</evidence>
<comment type="pathway">
    <text evidence="9">Cofactor biosynthesis; coenzyme A biosynthesis; CoA from (R)-pantothenate: step 4/5.</text>
</comment>
<feature type="binding site" evidence="9">
    <location>
        <begin position="124"/>
        <end position="130"/>
    </location>
    <ligand>
        <name>ATP</name>
        <dbReference type="ChEBI" id="CHEBI:30616"/>
    </ligand>
</feature>
<organism evidence="11 12">
    <name type="scientific">Candidatus Lambdaproteobacteria bacterium RIFOXYD2_FULL_56_26</name>
    <dbReference type="NCBI Taxonomy" id="1817773"/>
    <lineage>
        <taxon>Bacteria</taxon>
        <taxon>Pseudomonadati</taxon>
        <taxon>Pseudomonadota</taxon>
        <taxon>Candidatus Lambdaproteobacteria</taxon>
    </lineage>
</organism>
<evidence type="ECO:0000256" key="8">
    <source>
        <dbReference type="ARBA" id="ARBA00029346"/>
    </source>
</evidence>
<dbReference type="PRINTS" id="PR01020">
    <property type="entry name" value="LPSBIOSNTHSS"/>
</dbReference>
<evidence type="ECO:0000256" key="5">
    <source>
        <dbReference type="ARBA" id="ARBA00022840"/>
    </source>
</evidence>
<dbReference type="PANTHER" id="PTHR21342:SF1">
    <property type="entry name" value="PHOSPHOPANTETHEINE ADENYLYLTRANSFERASE"/>
    <property type="match status" value="1"/>
</dbReference>
<comment type="caution">
    <text evidence="9">Lacks conserved residue(s) required for the propagation of feature annotation.</text>
</comment>
<evidence type="ECO:0000256" key="2">
    <source>
        <dbReference type="ARBA" id="ARBA00022679"/>
    </source>
</evidence>
<dbReference type="PANTHER" id="PTHR21342">
    <property type="entry name" value="PHOSPHOPANTETHEINE ADENYLYLTRANSFERASE"/>
    <property type="match status" value="1"/>
</dbReference>
<dbReference type="NCBIfam" id="TIGR00125">
    <property type="entry name" value="cyt_tran_rel"/>
    <property type="match status" value="1"/>
</dbReference>
<comment type="caution">
    <text evidence="11">The sequence shown here is derived from an EMBL/GenBank/DDBJ whole genome shotgun (WGS) entry which is preliminary data.</text>
</comment>
<dbReference type="SUPFAM" id="SSF52374">
    <property type="entry name" value="Nucleotidylyl transferase"/>
    <property type="match status" value="1"/>
</dbReference>
<feature type="binding site" evidence="9">
    <location>
        <position position="16"/>
    </location>
    <ligand>
        <name>ATP</name>
        <dbReference type="ChEBI" id="CHEBI:30616"/>
    </ligand>
</feature>
<comment type="catalytic activity">
    <reaction evidence="8 9">
        <text>(R)-4'-phosphopantetheine + ATP + H(+) = 3'-dephospho-CoA + diphosphate</text>
        <dbReference type="Rhea" id="RHEA:19801"/>
        <dbReference type="ChEBI" id="CHEBI:15378"/>
        <dbReference type="ChEBI" id="CHEBI:30616"/>
        <dbReference type="ChEBI" id="CHEBI:33019"/>
        <dbReference type="ChEBI" id="CHEBI:57328"/>
        <dbReference type="ChEBI" id="CHEBI:61723"/>
        <dbReference type="EC" id="2.7.7.3"/>
    </reaction>
</comment>
<dbReference type="Gene3D" id="3.40.50.620">
    <property type="entry name" value="HUPs"/>
    <property type="match status" value="1"/>
</dbReference>
<gene>
    <name evidence="9" type="primary">coaD</name>
    <name evidence="11" type="ORF">A2557_13105</name>
</gene>
<feature type="binding site" evidence="9">
    <location>
        <begin position="89"/>
        <end position="91"/>
    </location>
    <ligand>
        <name>ATP</name>
        <dbReference type="ChEBI" id="CHEBI:30616"/>
    </ligand>
</feature>
<dbReference type="InterPro" id="IPR004821">
    <property type="entry name" value="Cyt_trans-like"/>
</dbReference>
<dbReference type="GO" id="GO:0015937">
    <property type="term" value="P:coenzyme A biosynthetic process"/>
    <property type="evidence" value="ECO:0007669"/>
    <property type="project" value="UniProtKB-UniRule"/>
</dbReference>
<proteinExistence type="inferred from homology"/>
<evidence type="ECO:0000256" key="3">
    <source>
        <dbReference type="ARBA" id="ARBA00022695"/>
    </source>
</evidence>
<keyword evidence="2 9" id="KW-0808">Transferase</keyword>
<evidence type="ECO:0000313" key="12">
    <source>
        <dbReference type="Proteomes" id="UP000177583"/>
    </source>
</evidence>
<dbReference type="Proteomes" id="UP000177583">
    <property type="component" value="Unassembled WGS sequence"/>
</dbReference>
<keyword evidence="3 9" id="KW-0548">Nucleotidyltransferase</keyword>
<dbReference type="UniPathway" id="UPA00241">
    <property type="reaction ID" value="UER00355"/>
</dbReference>
<feature type="site" description="Transition state stabilizer" evidence="9">
    <location>
        <position position="16"/>
    </location>
</feature>
<dbReference type="Pfam" id="PF01467">
    <property type="entry name" value="CTP_transf_like"/>
    <property type="match status" value="1"/>
</dbReference>
<feature type="binding site" evidence="9">
    <location>
        <position position="99"/>
    </location>
    <ligand>
        <name>ATP</name>
        <dbReference type="ChEBI" id="CHEBI:30616"/>
    </ligand>
</feature>
<evidence type="ECO:0000256" key="6">
    <source>
        <dbReference type="ARBA" id="ARBA00022842"/>
    </source>
</evidence>
<keyword evidence="7 9" id="KW-0173">Coenzyme A biosynthesis</keyword>
<evidence type="ECO:0000313" key="11">
    <source>
        <dbReference type="EMBL" id="OGG98956.1"/>
    </source>
</evidence>
<comment type="similarity">
    <text evidence="9">Belongs to the bacterial CoaD family.</text>
</comment>
<comment type="subunit">
    <text evidence="9">Homohexamer.</text>
</comment>
<accession>A0A1F6GLG0</accession>
<name>A0A1F6GLG0_9PROT</name>
<dbReference type="NCBIfam" id="TIGR01510">
    <property type="entry name" value="coaD_prev_kdtB"/>
    <property type="match status" value="1"/>
</dbReference>
<reference evidence="11 12" key="1">
    <citation type="journal article" date="2016" name="Nat. Commun.">
        <title>Thousands of microbial genomes shed light on interconnected biogeochemical processes in an aquifer system.</title>
        <authorList>
            <person name="Anantharaman K."/>
            <person name="Brown C.T."/>
            <person name="Hug L.A."/>
            <person name="Sharon I."/>
            <person name="Castelle C.J."/>
            <person name="Probst A.J."/>
            <person name="Thomas B.C."/>
            <person name="Singh A."/>
            <person name="Wilkins M.J."/>
            <person name="Karaoz U."/>
            <person name="Brodie E.L."/>
            <person name="Williams K.H."/>
            <person name="Hubbard S.S."/>
            <person name="Banfield J.F."/>
        </authorList>
    </citation>
    <scope>NUCLEOTIDE SEQUENCE [LARGE SCALE GENOMIC DNA]</scope>
</reference>
<feature type="binding site" evidence="9">
    <location>
        <position position="88"/>
    </location>
    <ligand>
        <name>substrate</name>
    </ligand>
</feature>
<dbReference type="InterPro" id="IPR014729">
    <property type="entry name" value="Rossmann-like_a/b/a_fold"/>
</dbReference>
<comment type="cofactor">
    <cofactor evidence="9">
        <name>Mg(2+)</name>
        <dbReference type="ChEBI" id="CHEBI:18420"/>
    </cofactor>
</comment>
<feature type="binding site" evidence="9">
    <location>
        <position position="74"/>
    </location>
    <ligand>
        <name>substrate</name>
    </ligand>
</feature>
<evidence type="ECO:0000256" key="7">
    <source>
        <dbReference type="ARBA" id="ARBA00022993"/>
    </source>
</evidence>
<dbReference type="GO" id="GO:0004595">
    <property type="term" value="F:pantetheine-phosphate adenylyltransferase activity"/>
    <property type="evidence" value="ECO:0007669"/>
    <property type="project" value="UniProtKB-UniRule"/>
</dbReference>
<dbReference type="GO" id="GO:0005524">
    <property type="term" value="F:ATP binding"/>
    <property type="evidence" value="ECO:0007669"/>
    <property type="project" value="UniProtKB-KW"/>
</dbReference>
<feature type="domain" description="Cytidyltransferase-like" evidence="10">
    <location>
        <begin position="5"/>
        <end position="134"/>
    </location>
</feature>
<keyword evidence="4 9" id="KW-0547">Nucleotide-binding</keyword>
<dbReference type="EMBL" id="MFNF01000065">
    <property type="protein sequence ID" value="OGG98956.1"/>
    <property type="molecule type" value="Genomic_DNA"/>
</dbReference>
<feature type="binding site" evidence="9">
    <location>
        <position position="40"/>
    </location>
    <ligand>
        <name>substrate</name>
    </ligand>
</feature>
<protein>
    <recommendedName>
        <fullName evidence="9">Phosphopantetheine adenylyltransferase</fullName>
        <ecNumber evidence="9">2.7.7.3</ecNumber>
    </recommendedName>
    <alternativeName>
        <fullName evidence="9">Dephospho-CoA pyrophosphorylase</fullName>
    </alternativeName>
    <alternativeName>
        <fullName evidence="9">Pantetheine-phosphate adenylyltransferase</fullName>
        <shortName evidence="9">PPAT</shortName>
    </alternativeName>
</protein>
<feature type="binding site" evidence="9">
    <location>
        <position position="8"/>
    </location>
    <ligand>
        <name>substrate</name>
    </ligand>
</feature>
<dbReference type="GO" id="GO:0005737">
    <property type="term" value="C:cytoplasm"/>
    <property type="evidence" value="ECO:0007669"/>
    <property type="project" value="UniProtKB-SubCell"/>
</dbReference>
<sequence>MIALYPTSASPPTWGHADILVRAAKVFGRVHWLAAVNPSKPSVFSTQSRLDMMQDYVDFFKLQNVVIDSFEGSVARYALAQGAGVIIRGMRGQQDFAVEWELAQGYKGISDQLETLVMLADPKLVGVSSSMVRELALLGEQVSAYVLDSVAKKLLRELHRT</sequence>
<comment type="function">
    <text evidence="9">Reversibly transfers an adenylyl group from ATP to 4'-phosphopantetheine, yielding dephospho-CoA (dPCoA) and pyrophosphate.</text>
</comment>
<keyword evidence="6 9" id="KW-0460">Magnesium</keyword>
<dbReference type="AlphaFoldDB" id="A0A1F6GLG0"/>
<dbReference type="HAMAP" id="MF_00151">
    <property type="entry name" value="PPAT_bact"/>
    <property type="match status" value="1"/>
</dbReference>
<keyword evidence="1 9" id="KW-0963">Cytoplasm</keyword>
<comment type="subcellular location">
    <subcellularLocation>
        <location evidence="9">Cytoplasm</location>
    </subcellularLocation>
</comment>
<evidence type="ECO:0000256" key="1">
    <source>
        <dbReference type="ARBA" id="ARBA00022490"/>
    </source>
</evidence>
<dbReference type="InterPro" id="IPR001980">
    <property type="entry name" value="PPAT"/>
</dbReference>